<dbReference type="EMBL" id="JAOVZQ010000001">
    <property type="protein sequence ID" value="MCY0095989.1"/>
    <property type="molecule type" value="Genomic_DNA"/>
</dbReference>
<sequence>MSGKFFKNALDRIVSARERQVRRYVNGVLLGMDDSQLKALGRDREDIKREGSQTYLF</sequence>
<gene>
    <name evidence="1" type="ORF">OEG82_18490</name>
</gene>
<name>A0ABT3YJB1_9HYPH</name>
<evidence type="ECO:0000313" key="1">
    <source>
        <dbReference type="EMBL" id="MCY0095989.1"/>
    </source>
</evidence>
<protein>
    <recommendedName>
        <fullName evidence="3">Aminoglycoside phosphotransferase</fullName>
    </recommendedName>
</protein>
<dbReference type="RefSeq" id="WP_267613845.1">
    <property type="nucleotide sequence ID" value="NZ_JAOVZQ010000001.1"/>
</dbReference>
<dbReference type="Proteomes" id="UP001081283">
    <property type="component" value="Unassembled WGS sequence"/>
</dbReference>
<evidence type="ECO:0000313" key="2">
    <source>
        <dbReference type="Proteomes" id="UP001081283"/>
    </source>
</evidence>
<accession>A0ABT3YJB1</accession>
<comment type="caution">
    <text evidence="1">The sequence shown here is derived from an EMBL/GenBank/DDBJ whole genome shotgun (WGS) entry which is preliminary data.</text>
</comment>
<keyword evidence="2" id="KW-1185">Reference proteome</keyword>
<organism evidence="1 2">
    <name type="scientific">Hoeflea ulvae</name>
    <dbReference type="NCBI Taxonomy" id="2983764"/>
    <lineage>
        <taxon>Bacteria</taxon>
        <taxon>Pseudomonadati</taxon>
        <taxon>Pseudomonadota</taxon>
        <taxon>Alphaproteobacteria</taxon>
        <taxon>Hyphomicrobiales</taxon>
        <taxon>Rhizobiaceae</taxon>
        <taxon>Hoeflea</taxon>
    </lineage>
</organism>
<reference evidence="1" key="1">
    <citation type="submission" date="2022-10" db="EMBL/GenBank/DDBJ databases">
        <title>Hoeflea sp. J2-29, isolated from marine algae.</title>
        <authorList>
            <person name="Kristyanto S."/>
            <person name="Kim J.M."/>
            <person name="Jeon C.O."/>
        </authorList>
    </citation>
    <scope>NUCLEOTIDE SEQUENCE</scope>
    <source>
        <strain evidence="1">J2-29</strain>
    </source>
</reference>
<evidence type="ECO:0008006" key="3">
    <source>
        <dbReference type="Google" id="ProtNLM"/>
    </source>
</evidence>
<proteinExistence type="predicted"/>